<evidence type="ECO:0000259" key="1">
    <source>
        <dbReference type="Pfam" id="PF11716"/>
    </source>
</evidence>
<dbReference type="Gene3D" id="1.20.120.450">
    <property type="entry name" value="dinb family like domain"/>
    <property type="match status" value="1"/>
</dbReference>
<dbReference type="EMBL" id="JBHSYS010000005">
    <property type="protein sequence ID" value="MFC6960153.1"/>
    <property type="molecule type" value="Genomic_DNA"/>
</dbReference>
<dbReference type="NCBIfam" id="TIGR03083">
    <property type="entry name" value="maleylpyruvate isomerase family mycothiol-dependent enzyme"/>
    <property type="match status" value="1"/>
</dbReference>
<feature type="domain" description="Mycothiol-dependent maleylpyruvate isomerase metal-binding" evidence="1">
    <location>
        <begin position="13"/>
        <end position="100"/>
    </location>
</feature>
<dbReference type="InterPro" id="IPR017517">
    <property type="entry name" value="Maleyloyr_isom"/>
</dbReference>
<comment type="caution">
    <text evidence="2">The sequence shown here is derived from an EMBL/GenBank/DDBJ whole genome shotgun (WGS) entry which is preliminary data.</text>
</comment>
<dbReference type="RefSeq" id="WP_382356126.1">
    <property type="nucleotide sequence ID" value="NZ_JBHMBP010000005.1"/>
</dbReference>
<keyword evidence="3" id="KW-1185">Reference proteome</keyword>
<name>A0ABW2DF13_9ACTN</name>
<gene>
    <name evidence="2" type="ORF">ACFQS3_23435</name>
</gene>
<dbReference type="Pfam" id="PF11716">
    <property type="entry name" value="MDMPI_N"/>
    <property type="match status" value="1"/>
</dbReference>
<keyword evidence="2" id="KW-0413">Isomerase</keyword>
<protein>
    <submittedName>
        <fullName evidence="2">Maleylpyruvate isomerase family mycothiol-dependent enzyme</fullName>
    </submittedName>
</protein>
<dbReference type="InterPro" id="IPR024344">
    <property type="entry name" value="MDMPI_metal-binding"/>
</dbReference>
<dbReference type="GO" id="GO:0016853">
    <property type="term" value="F:isomerase activity"/>
    <property type="evidence" value="ECO:0007669"/>
    <property type="project" value="UniProtKB-KW"/>
</dbReference>
<organism evidence="2 3">
    <name type="scientific">Glycomyces mayteni</name>
    <dbReference type="NCBI Taxonomy" id="543887"/>
    <lineage>
        <taxon>Bacteria</taxon>
        <taxon>Bacillati</taxon>
        <taxon>Actinomycetota</taxon>
        <taxon>Actinomycetes</taxon>
        <taxon>Glycomycetales</taxon>
        <taxon>Glycomycetaceae</taxon>
        <taxon>Glycomyces</taxon>
    </lineage>
</organism>
<dbReference type="SUPFAM" id="SSF109854">
    <property type="entry name" value="DinB/YfiT-like putative metalloenzymes"/>
    <property type="match status" value="1"/>
</dbReference>
<dbReference type="InterPro" id="IPR034660">
    <property type="entry name" value="DinB/YfiT-like"/>
</dbReference>
<reference evidence="3" key="1">
    <citation type="journal article" date="2019" name="Int. J. Syst. Evol. Microbiol.">
        <title>The Global Catalogue of Microorganisms (GCM) 10K type strain sequencing project: providing services to taxonomists for standard genome sequencing and annotation.</title>
        <authorList>
            <consortium name="The Broad Institute Genomics Platform"/>
            <consortium name="The Broad Institute Genome Sequencing Center for Infectious Disease"/>
            <person name="Wu L."/>
            <person name="Ma J."/>
        </authorList>
    </citation>
    <scope>NUCLEOTIDE SEQUENCE [LARGE SCALE GENOMIC DNA]</scope>
    <source>
        <strain evidence="3">KACC 12634</strain>
    </source>
</reference>
<evidence type="ECO:0000313" key="3">
    <source>
        <dbReference type="Proteomes" id="UP001596470"/>
    </source>
</evidence>
<proteinExistence type="predicted"/>
<sequence length="212" mass="22787">MTDLPKTALWNAIFAERDALAADLAGFEDWTAPSLCEGLTVREVLAHLTAGASLTFSTWMAGVFKCRFDFDKQVDMQLRRHMGASGAETLDRFARTATSTKHPVPVPAVLGEIVVHGEDIRRPLGIRRDHPVPVLTALAVYFQRSNMTVPSGKRAAGLRLDAADGPFAAGDGPLVTGPTLALVMAMAGRTAYLDELSGEGAPELRERCADLK</sequence>
<dbReference type="Proteomes" id="UP001596470">
    <property type="component" value="Unassembled WGS sequence"/>
</dbReference>
<accession>A0ABW2DF13</accession>
<evidence type="ECO:0000313" key="2">
    <source>
        <dbReference type="EMBL" id="MFC6960153.1"/>
    </source>
</evidence>